<dbReference type="Proteomes" id="UP000250043">
    <property type="component" value="Unassembled WGS sequence"/>
</dbReference>
<organism evidence="2 3">
    <name type="scientific">Obba rivulosa</name>
    <dbReference type="NCBI Taxonomy" id="1052685"/>
    <lineage>
        <taxon>Eukaryota</taxon>
        <taxon>Fungi</taxon>
        <taxon>Dikarya</taxon>
        <taxon>Basidiomycota</taxon>
        <taxon>Agaricomycotina</taxon>
        <taxon>Agaricomycetes</taxon>
        <taxon>Polyporales</taxon>
        <taxon>Gelatoporiaceae</taxon>
        <taxon>Obba</taxon>
    </lineage>
</organism>
<evidence type="ECO:0000313" key="2">
    <source>
        <dbReference type="EMBL" id="OCH92524.1"/>
    </source>
</evidence>
<name>A0A8E2B0K1_9APHY</name>
<dbReference type="AlphaFoldDB" id="A0A8E2B0K1"/>
<protein>
    <submittedName>
        <fullName evidence="2">Uncharacterized protein</fullName>
    </submittedName>
</protein>
<reference evidence="2 3" key="1">
    <citation type="submission" date="2016-07" db="EMBL/GenBank/DDBJ databases">
        <title>Draft genome of the white-rot fungus Obba rivulosa 3A-2.</title>
        <authorList>
            <consortium name="DOE Joint Genome Institute"/>
            <person name="Miettinen O."/>
            <person name="Riley R."/>
            <person name="Acob R."/>
            <person name="Barry K."/>
            <person name="Cullen D."/>
            <person name="De Vries R."/>
            <person name="Hainaut M."/>
            <person name="Hatakka A."/>
            <person name="Henrissat B."/>
            <person name="Hilden K."/>
            <person name="Kuo R."/>
            <person name="Labutti K."/>
            <person name="Lipzen A."/>
            <person name="Makela M.R."/>
            <person name="Sandor L."/>
            <person name="Spatafora J.W."/>
            <person name="Grigoriev I.V."/>
            <person name="Hibbett D.S."/>
        </authorList>
    </citation>
    <scope>NUCLEOTIDE SEQUENCE [LARGE SCALE GENOMIC DNA]</scope>
    <source>
        <strain evidence="2 3">3A-2</strain>
    </source>
</reference>
<feature type="compositionally biased region" description="Polar residues" evidence="1">
    <location>
        <begin position="385"/>
        <end position="406"/>
    </location>
</feature>
<keyword evidence="3" id="KW-1185">Reference proteome</keyword>
<dbReference type="OrthoDB" id="3263050at2759"/>
<sequence>MDSFAAVPAEVLEHIAFFAATDSFLGPPGGVTALLNANRRTYLALSLDSNPHLWARIFSHKFDFAAAERRLGGGTVSAVAIAGEFKRRCEVLKRIRACKDTFAKRGDLTLERAHQKSLNTSLWTVYLMMLENDDRNEKQLRDYAHMDQWLKDFLFHEAGASLMRANVADGHWPPSDERTSLAIWMFWFLLRPDDHVVDDEMFLEATNLLKIVALGAHQYALCRPTWRDFRPPYYLKESTLIEPYSHPLQFEPPSPAAPAILAYLTLINKLSISWDTINYLKPSAPIPPSTVPGIDSSEWDAEWTRGLHLSRIGRPLGVEFSGAFIPGSLEGIWEGLFTYTEFTTYAALLSGAEPSALQQGRVAQHPHYWRIREHHLLSGAGTLPITNGTNRTNGPQTNGAQAQQPDQLPLSPGDPLRAYIPQATEVRECPLGLEIKEPGRKDPVWYYSWGGANGTGRAWDPRRVRDVFITGEGHSAWGQFNLVGRVRPCDGFISLYKEYIDGDRGRWLYRGYLVGNAHGNLSGRWRDTLSPAEVLGYEGCFIMSRRT</sequence>
<evidence type="ECO:0000256" key="1">
    <source>
        <dbReference type="SAM" id="MobiDB-lite"/>
    </source>
</evidence>
<accession>A0A8E2B0K1</accession>
<proteinExistence type="predicted"/>
<evidence type="ECO:0000313" key="3">
    <source>
        <dbReference type="Proteomes" id="UP000250043"/>
    </source>
</evidence>
<dbReference type="EMBL" id="KV722367">
    <property type="protein sequence ID" value="OCH92524.1"/>
    <property type="molecule type" value="Genomic_DNA"/>
</dbReference>
<feature type="region of interest" description="Disordered" evidence="1">
    <location>
        <begin position="385"/>
        <end position="409"/>
    </location>
</feature>
<gene>
    <name evidence="2" type="ORF">OBBRIDRAFT_791118</name>
</gene>